<feature type="region of interest" description="Disordered" evidence="9">
    <location>
        <begin position="245"/>
        <end position="287"/>
    </location>
</feature>
<dbReference type="FunFam" id="3.30.70.580:FF:000009">
    <property type="entry name" value="Pseudouridine synthase"/>
    <property type="match status" value="1"/>
</dbReference>
<dbReference type="InterPro" id="IPR006145">
    <property type="entry name" value="PsdUridine_synth_RsuA/RluA"/>
</dbReference>
<dbReference type="Pfam" id="PF00849">
    <property type="entry name" value="PseudoU_synth_2"/>
    <property type="match status" value="1"/>
</dbReference>
<dbReference type="Gene3D" id="3.10.290.10">
    <property type="entry name" value="RNA-binding S4 domain"/>
    <property type="match status" value="1"/>
</dbReference>
<evidence type="ECO:0000313" key="12">
    <source>
        <dbReference type="Proteomes" id="UP000248330"/>
    </source>
</evidence>
<organism evidence="11 12">
    <name type="scientific">Sinimarinibacterium flocculans</name>
    <dbReference type="NCBI Taxonomy" id="985250"/>
    <lineage>
        <taxon>Bacteria</taxon>
        <taxon>Pseudomonadati</taxon>
        <taxon>Pseudomonadota</taxon>
        <taxon>Gammaproteobacteria</taxon>
        <taxon>Nevskiales</taxon>
        <taxon>Nevskiaceae</taxon>
        <taxon>Sinimarinibacterium</taxon>
    </lineage>
</organism>
<dbReference type="GO" id="GO:0160139">
    <property type="term" value="F:23S rRNA pseudouridine(2605) synthase activity"/>
    <property type="evidence" value="ECO:0007669"/>
    <property type="project" value="UniProtKB-EC"/>
</dbReference>
<dbReference type="FunFam" id="3.10.290.10:FF:000003">
    <property type="entry name" value="Pseudouridine synthase"/>
    <property type="match status" value="1"/>
</dbReference>
<dbReference type="CDD" id="cd00165">
    <property type="entry name" value="S4"/>
    <property type="match status" value="1"/>
</dbReference>
<evidence type="ECO:0000256" key="4">
    <source>
        <dbReference type="ARBA" id="ARBA00023235"/>
    </source>
</evidence>
<evidence type="ECO:0000256" key="9">
    <source>
        <dbReference type="SAM" id="MobiDB-lite"/>
    </source>
</evidence>
<dbReference type="InterPro" id="IPR020103">
    <property type="entry name" value="PsdUridine_synth_cat_dom_sf"/>
</dbReference>
<dbReference type="InterPro" id="IPR002942">
    <property type="entry name" value="S4_RNA-bd"/>
</dbReference>
<dbReference type="CDD" id="cd02556">
    <property type="entry name" value="PseudoU_synth_RluB"/>
    <property type="match status" value="1"/>
</dbReference>
<proteinExistence type="inferred from homology"/>
<dbReference type="NCBIfam" id="NF007976">
    <property type="entry name" value="PRK10700.1"/>
    <property type="match status" value="1"/>
</dbReference>
<comment type="catalytic activity">
    <reaction evidence="5">
        <text>uridine(2605) in 23S rRNA = pseudouridine(2605) in 23S rRNA</text>
        <dbReference type="Rhea" id="RHEA:42520"/>
        <dbReference type="Rhea" id="RHEA-COMP:10095"/>
        <dbReference type="Rhea" id="RHEA-COMP:10096"/>
        <dbReference type="ChEBI" id="CHEBI:65314"/>
        <dbReference type="ChEBI" id="CHEBI:65315"/>
        <dbReference type="EC" id="5.4.99.22"/>
    </reaction>
</comment>
<keyword evidence="12" id="KW-1185">Reference proteome</keyword>
<evidence type="ECO:0000256" key="2">
    <source>
        <dbReference type="ARBA" id="ARBA00022552"/>
    </source>
</evidence>
<feature type="compositionally biased region" description="Basic residues" evidence="9">
    <location>
        <begin position="271"/>
        <end position="287"/>
    </location>
</feature>
<dbReference type="SUPFAM" id="SSF55120">
    <property type="entry name" value="Pseudouridine synthase"/>
    <property type="match status" value="1"/>
</dbReference>
<dbReference type="Proteomes" id="UP000248330">
    <property type="component" value="Unassembled WGS sequence"/>
</dbReference>
<dbReference type="InterPro" id="IPR000748">
    <property type="entry name" value="PsdUridine_synth_RsuA/RluB/E/F"/>
</dbReference>
<feature type="domain" description="RNA-binding S4" evidence="10">
    <location>
        <begin position="3"/>
        <end position="59"/>
    </location>
</feature>
<dbReference type="InterPro" id="IPR042092">
    <property type="entry name" value="PsdUridine_s_RsuA/RluB/E/F_cat"/>
</dbReference>
<evidence type="ECO:0000259" key="10">
    <source>
        <dbReference type="SMART" id="SM00363"/>
    </source>
</evidence>
<dbReference type="PANTHER" id="PTHR47683">
    <property type="entry name" value="PSEUDOURIDINE SYNTHASE FAMILY PROTEIN-RELATED"/>
    <property type="match status" value="1"/>
</dbReference>
<evidence type="ECO:0000313" key="11">
    <source>
        <dbReference type="EMBL" id="PXV71371.1"/>
    </source>
</evidence>
<dbReference type="RefSeq" id="WP_211307155.1">
    <property type="nucleotide sequence ID" value="NZ_CAKZQT010000007.1"/>
</dbReference>
<reference evidence="11 12" key="1">
    <citation type="submission" date="2018-04" db="EMBL/GenBank/DDBJ databases">
        <title>Genomic Encyclopedia of Type Strains, Phase IV (KMG-IV): sequencing the most valuable type-strain genomes for metagenomic binning, comparative biology and taxonomic classification.</title>
        <authorList>
            <person name="Goeker M."/>
        </authorList>
    </citation>
    <scope>NUCLEOTIDE SEQUENCE [LARGE SCALE GENOMIC DNA]</scope>
    <source>
        <strain evidence="11 12">DSM 104150</strain>
    </source>
</reference>
<feature type="compositionally biased region" description="Low complexity" evidence="9">
    <location>
        <begin position="254"/>
        <end position="270"/>
    </location>
</feature>
<dbReference type="EMBL" id="QICN01000001">
    <property type="protein sequence ID" value="PXV71371.1"/>
    <property type="molecule type" value="Genomic_DNA"/>
</dbReference>
<dbReference type="InterPro" id="IPR050343">
    <property type="entry name" value="RsuA_PseudoU_synthase"/>
</dbReference>
<evidence type="ECO:0000256" key="6">
    <source>
        <dbReference type="ARBA" id="ARBA00037383"/>
    </source>
</evidence>
<dbReference type="InterPro" id="IPR020094">
    <property type="entry name" value="TruA/RsuA/RluB/E/F_N"/>
</dbReference>
<dbReference type="EC" id="5.4.99.-" evidence="8"/>
<keyword evidence="3 7" id="KW-0694">RNA-binding</keyword>
<comment type="similarity">
    <text evidence="1 8">Belongs to the pseudouridine synthase RsuA family.</text>
</comment>
<dbReference type="SUPFAM" id="SSF55174">
    <property type="entry name" value="Alpha-L RNA-binding motif"/>
    <property type="match status" value="1"/>
</dbReference>
<evidence type="ECO:0000256" key="5">
    <source>
        <dbReference type="ARBA" id="ARBA00036944"/>
    </source>
</evidence>
<name>A0A318EJL5_9GAMM</name>
<evidence type="ECO:0000256" key="3">
    <source>
        <dbReference type="ARBA" id="ARBA00022884"/>
    </source>
</evidence>
<sequence length="287" mass="32354">MAERIQKLLATAGVASRREIERLIAEGRILVNGRPAEIGQRVDHDDKIRVDGRPIGLQRKADPTRVLIYKKQVGEVVTREDPEGRRTVFRKLPVLEASRWIAVGRLDINTSGLLLLTNNGELARRLMHPSFEVPREYAVRVHGQVDAEMIQRLTRGVELDDGMARFESMLADAYEDGEGSNQWFRVRLREGRNREVRRLFESQGLEVSRLIRVSYGPIELGRGIKSATSREATAAEIEALMEAVGLEPERPSARPRSARPSTGRAAARTKSAARKPMRKPRPTARDR</sequence>
<gene>
    <name evidence="11" type="ORF">C8D93_101417</name>
</gene>
<evidence type="ECO:0000256" key="7">
    <source>
        <dbReference type="PROSITE-ProRule" id="PRU00182"/>
    </source>
</evidence>
<dbReference type="GO" id="GO:0005829">
    <property type="term" value="C:cytosol"/>
    <property type="evidence" value="ECO:0007669"/>
    <property type="project" value="UniProtKB-ARBA"/>
</dbReference>
<protein>
    <recommendedName>
        <fullName evidence="8">Pseudouridine synthase</fullName>
        <ecNumber evidence="8">5.4.99.-</ecNumber>
    </recommendedName>
</protein>
<dbReference type="GO" id="GO:0000455">
    <property type="term" value="P:enzyme-directed rRNA pseudouridine synthesis"/>
    <property type="evidence" value="ECO:0007669"/>
    <property type="project" value="UniProtKB-ARBA"/>
</dbReference>
<dbReference type="Gene3D" id="3.30.70.580">
    <property type="entry name" value="Pseudouridine synthase I, catalytic domain, N-terminal subdomain"/>
    <property type="match status" value="1"/>
</dbReference>
<dbReference type="GO" id="GO:0003723">
    <property type="term" value="F:RNA binding"/>
    <property type="evidence" value="ECO:0007669"/>
    <property type="project" value="UniProtKB-KW"/>
</dbReference>
<accession>A0A318EJL5</accession>
<comment type="caution">
    <text evidence="11">The sequence shown here is derived from an EMBL/GenBank/DDBJ whole genome shotgun (WGS) entry which is preliminary data.</text>
</comment>
<dbReference type="SMART" id="SM00363">
    <property type="entry name" value="S4"/>
    <property type="match status" value="1"/>
</dbReference>
<keyword evidence="2" id="KW-0698">rRNA processing</keyword>
<dbReference type="PANTHER" id="PTHR47683:SF3">
    <property type="entry name" value="RIBOSOMAL LARGE SUBUNIT PSEUDOURIDINE SYNTHASE B"/>
    <property type="match status" value="1"/>
</dbReference>
<dbReference type="PROSITE" id="PS50889">
    <property type="entry name" value="S4"/>
    <property type="match status" value="1"/>
</dbReference>
<comment type="function">
    <text evidence="6">Responsible for synthesis of pseudouridine from uracil-2605 in 23S ribosomal RNA.</text>
</comment>
<dbReference type="NCBIfam" id="TIGR00093">
    <property type="entry name" value="pseudouridine synthase"/>
    <property type="match status" value="1"/>
</dbReference>
<dbReference type="PROSITE" id="PS01149">
    <property type="entry name" value="PSI_RSU"/>
    <property type="match status" value="1"/>
</dbReference>
<dbReference type="InterPro" id="IPR018496">
    <property type="entry name" value="PsdUridine_synth_RsuA/RluB_CS"/>
</dbReference>
<dbReference type="InterPro" id="IPR036986">
    <property type="entry name" value="S4_RNA-bd_sf"/>
</dbReference>
<dbReference type="Gene3D" id="3.30.70.1560">
    <property type="entry name" value="Alpha-L RNA-binding motif"/>
    <property type="match status" value="1"/>
</dbReference>
<evidence type="ECO:0000256" key="1">
    <source>
        <dbReference type="ARBA" id="ARBA00008348"/>
    </source>
</evidence>
<dbReference type="Pfam" id="PF01479">
    <property type="entry name" value="S4"/>
    <property type="match status" value="1"/>
</dbReference>
<keyword evidence="4 8" id="KW-0413">Isomerase</keyword>
<dbReference type="AlphaFoldDB" id="A0A318EJL5"/>
<dbReference type="FunFam" id="3.30.70.1560:FF:000001">
    <property type="entry name" value="Pseudouridine synthase"/>
    <property type="match status" value="1"/>
</dbReference>
<evidence type="ECO:0000256" key="8">
    <source>
        <dbReference type="RuleBase" id="RU003887"/>
    </source>
</evidence>